<dbReference type="InterPro" id="IPR001313">
    <property type="entry name" value="Pumilio_RNA-bd_rpt"/>
</dbReference>
<accession>A0A0E0HCS2</accession>
<name>A0A0E0HCS2_ORYNI</name>
<evidence type="ECO:0000256" key="1">
    <source>
        <dbReference type="ARBA" id="ARBA00022737"/>
    </source>
</evidence>
<dbReference type="GO" id="GO:0003723">
    <property type="term" value="F:RNA binding"/>
    <property type="evidence" value="ECO:0007669"/>
    <property type="project" value="InterPro"/>
</dbReference>
<evidence type="ECO:0000256" key="2">
    <source>
        <dbReference type="ARBA" id="ARBA00022845"/>
    </source>
</evidence>
<reference evidence="5" key="2">
    <citation type="submission" date="2018-04" db="EMBL/GenBank/DDBJ databases">
        <title>OnivRS2 (Oryza nivara Reference Sequence Version 2).</title>
        <authorList>
            <person name="Zhang J."/>
            <person name="Kudrna D."/>
            <person name="Lee S."/>
            <person name="Talag J."/>
            <person name="Rajasekar S."/>
            <person name="Welchert J."/>
            <person name="Hsing Y.-I."/>
            <person name="Wing R.A."/>
        </authorList>
    </citation>
    <scope>NUCLEOTIDE SEQUENCE [LARGE SCALE GENOMIC DNA]</scope>
    <source>
        <strain evidence="5">SL10</strain>
    </source>
</reference>
<keyword evidence="6" id="KW-1185">Reference proteome</keyword>
<dbReference type="InterPro" id="IPR016024">
    <property type="entry name" value="ARM-type_fold"/>
</dbReference>
<dbReference type="PROSITE" id="PS50302">
    <property type="entry name" value="PUM"/>
    <property type="match status" value="1"/>
</dbReference>
<protein>
    <recommendedName>
        <fullName evidence="7">PUM-HD domain-containing protein</fullName>
    </recommendedName>
</protein>
<dbReference type="Proteomes" id="UP000006591">
    <property type="component" value="Chromosome 5"/>
</dbReference>
<dbReference type="Pfam" id="PF00806">
    <property type="entry name" value="PUF"/>
    <property type="match status" value="2"/>
</dbReference>
<dbReference type="AlphaFoldDB" id="A0A0E0HCS2"/>
<dbReference type="eggNOG" id="KOG1488">
    <property type="taxonomic scope" value="Eukaryota"/>
</dbReference>
<evidence type="ECO:0008006" key="7">
    <source>
        <dbReference type="Google" id="ProtNLM"/>
    </source>
</evidence>
<dbReference type="EnsemblPlants" id="ONIVA05G12490.1">
    <property type="protein sequence ID" value="ONIVA05G12490.1"/>
    <property type="gene ID" value="ONIVA05G12490"/>
</dbReference>
<evidence type="ECO:0000256" key="3">
    <source>
        <dbReference type="PROSITE-ProRule" id="PRU00317"/>
    </source>
</evidence>
<keyword evidence="2" id="KW-0810">Translation regulation</keyword>
<evidence type="ECO:0000313" key="6">
    <source>
        <dbReference type="Proteomes" id="UP000006591"/>
    </source>
</evidence>
<keyword evidence="1" id="KW-0677">Repeat</keyword>
<dbReference type="OMA" id="RMEAHAM"/>
<dbReference type="SUPFAM" id="SSF48371">
    <property type="entry name" value="ARM repeat"/>
    <property type="match status" value="1"/>
</dbReference>
<dbReference type="Gramene" id="ONIVA05G12490.1">
    <property type="protein sequence ID" value="ONIVA05G12490.1"/>
    <property type="gene ID" value="ONIVA05G12490"/>
</dbReference>
<reference evidence="5" key="1">
    <citation type="submission" date="2015-04" db="UniProtKB">
        <authorList>
            <consortium name="EnsemblPlants"/>
        </authorList>
    </citation>
    <scope>IDENTIFICATION</scope>
    <source>
        <strain evidence="5">SL10</strain>
    </source>
</reference>
<organism evidence="5">
    <name type="scientific">Oryza nivara</name>
    <name type="common">Indian wild rice</name>
    <name type="synonym">Oryza sativa f. spontanea</name>
    <dbReference type="NCBI Taxonomy" id="4536"/>
    <lineage>
        <taxon>Eukaryota</taxon>
        <taxon>Viridiplantae</taxon>
        <taxon>Streptophyta</taxon>
        <taxon>Embryophyta</taxon>
        <taxon>Tracheophyta</taxon>
        <taxon>Spermatophyta</taxon>
        <taxon>Magnoliopsida</taxon>
        <taxon>Liliopsida</taxon>
        <taxon>Poales</taxon>
        <taxon>Poaceae</taxon>
        <taxon>BOP clade</taxon>
        <taxon>Oryzoideae</taxon>
        <taxon>Oryzeae</taxon>
        <taxon>Oryzinae</taxon>
        <taxon>Oryza</taxon>
    </lineage>
</organism>
<sequence>MEVGGGGEGLADERTSTLDEKVPIEVADMHFSQDIQSKAEIQPACGTKEQPSKAIYGSCISGQMFGLQDSQYILAKPSSSERFYNDKFSDAIGSNHLKLHRQISADGNAESRSELNKDAIGVLSGEKSPLAKSGKQIEQLMVNDLSAHPYNPVCPFSQGVSYYSSSSQHIVSSSGEVKYIQNSGQEMQIACDIVEEPSHIALYGSKNPYELTGLGNPHDKFNAPSFFEGVNISSISSTSSGMNLSTNSAKENNEYNQLKLQKQIDGYQRFEIGSGLNMDDADGDLTATGVPQKVQVGKNMPYQPVFTVLHGTSYSLSSLHPNKLNQLLEHPEYHSRLHCIQPSPQPIIKDVSTSMTLYVKEPCSQENFYLADNFPSLQGFDNVADNNPRMSVPHNTVVSARNARNQSPTMSGMVHADVLEIYYSLDQQTSANNIQIQYALQAARQPSQPFLHANVAETNSPFGHQFVDNLLLRLQHNHQTYPYMGATTAAYGLDLLMELFKSSSSHITSNDVISGALPKINLQGGTMIGKDDLKHKNLHGQIGFHENVASHYFGMNPELPRISSFLHQKCSEFLQLNSDAMRCLTRVEKQVEQSTIIGPPFLSVTVPSPLSGNHLSSMSRGYCLGYKDPNNQGIGFSPMYEPSGFNTNYTLPLRMEAHAMESYDIDALSKATRQSCQRKQYRHLERHHKKIVASEAQALHSNVETPIRINKAKEFNEIVRDHEACFLSFYHPTPIPSHVLNMLHWCFGIDMERKMPLPRGIQHNAMVHQGLSSLIAAETLLSIHMHARLFPMCGSRFIQQKLQNATPEEKFMVFEEIMPHAIELVTDIYGNYVLQKVATGKSFTDSWSSFNAGEVVQGSAGVVDGGSGAGNGAGAIDGGGRQRCRAAAQATATEGGVAGGGAGFGAGAGRRRSRPTADATTTEGEDLRRWEDECAGAYTCIPHRVGNWGSNQSPSVWYFNKNLGEDVRLIGDTDLSDIFEMYATEASFHLLVVVLEESMDVASVTTVHTQDNT</sequence>
<feature type="compositionally biased region" description="Gly residues" evidence="4">
    <location>
        <begin position="899"/>
        <end position="908"/>
    </location>
</feature>
<dbReference type="STRING" id="4536.A0A0E0HCS2"/>
<dbReference type="GO" id="GO:0006417">
    <property type="term" value="P:regulation of translation"/>
    <property type="evidence" value="ECO:0007669"/>
    <property type="project" value="UniProtKB-KW"/>
</dbReference>
<evidence type="ECO:0000256" key="4">
    <source>
        <dbReference type="SAM" id="MobiDB-lite"/>
    </source>
</evidence>
<dbReference type="InterPro" id="IPR011989">
    <property type="entry name" value="ARM-like"/>
</dbReference>
<feature type="region of interest" description="Disordered" evidence="4">
    <location>
        <begin position="899"/>
        <end position="925"/>
    </location>
</feature>
<dbReference type="Gene3D" id="1.25.10.10">
    <property type="entry name" value="Leucine-rich Repeat Variant"/>
    <property type="match status" value="1"/>
</dbReference>
<evidence type="ECO:0000313" key="5">
    <source>
        <dbReference type="EnsemblPlants" id="ONIVA05G12490.1"/>
    </source>
</evidence>
<feature type="repeat" description="Pumilio" evidence="3">
    <location>
        <begin position="816"/>
        <end position="857"/>
    </location>
</feature>
<proteinExistence type="predicted"/>